<dbReference type="Proteomes" id="UP000663836">
    <property type="component" value="Unassembled WGS sequence"/>
</dbReference>
<organism evidence="9 11">
    <name type="scientific">Rotaria sordida</name>
    <dbReference type="NCBI Taxonomy" id="392033"/>
    <lineage>
        <taxon>Eukaryota</taxon>
        <taxon>Metazoa</taxon>
        <taxon>Spiralia</taxon>
        <taxon>Gnathifera</taxon>
        <taxon>Rotifera</taxon>
        <taxon>Eurotatoria</taxon>
        <taxon>Bdelloidea</taxon>
        <taxon>Philodinida</taxon>
        <taxon>Philodinidae</taxon>
        <taxon>Rotaria</taxon>
    </lineage>
</organism>
<evidence type="ECO:0000256" key="6">
    <source>
        <dbReference type="ARBA" id="ARBA00046368"/>
    </source>
</evidence>
<accession>A0A814ADK6</accession>
<reference evidence="9" key="1">
    <citation type="submission" date="2021-02" db="EMBL/GenBank/DDBJ databases">
        <authorList>
            <person name="Nowell W R."/>
        </authorList>
    </citation>
    <scope>NUCLEOTIDE SEQUENCE</scope>
</reference>
<feature type="compositionally biased region" description="Acidic residues" evidence="7">
    <location>
        <begin position="311"/>
        <end position="321"/>
    </location>
</feature>
<evidence type="ECO:0000256" key="3">
    <source>
        <dbReference type="ARBA" id="ARBA00023242"/>
    </source>
</evidence>
<dbReference type="Proteomes" id="UP000663864">
    <property type="component" value="Unassembled WGS sequence"/>
</dbReference>
<dbReference type="InterPro" id="IPR002130">
    <property type="entry name" value="Cyclophilin-type_PPIase_dom"/>
</dbReference>
<proteinExistence type="inferred from homology"/>
<comment type="similarity">
    <text evidence="2">Belongs to the cyclophilin-type PPIase family.</text>
</comment>
<dbReference type="InterPro" id="IPR044666">
    <property type="entry name" value="Cyclophilin_A-like"/>
</dbReference>
<keyword evidence="3" id="KW-0539">Nucleus</keyword>
<protein>
    <recommendedName>
        <fullName evidence="4">Spliceosome-associated protein CWC27 homolog</fullName>
    </recommendedName>
    <alternativeName>
        <fullName evidence="5">Probable inactive peptidyl-prolyl cis-trans isomerase CWC27 homolog</fullName>
    </alternativeName>
</protein>
<name>A0A814ADK6_9BILA</name>
<dbReference type="PRINTS" id="PR00153">
    <property type="entry name" value="CSAPPISMRASE"/>
</dbReference>
<feature type="region of interest" description="Disordered" evidence="7">
    <location>
        <begin position="343"/>
        <end position="375"/>
    </location>
</feature>
<evidence type="ECO:0000256" key="2">
    <source>
        <dbReference type="ARBA" id="ARBA00007365"/>
    </source>
</evidence>
<evidence type="ECO:0000313" key="10">
    <source>
        <dbReference type="EMBL" id="CAF3656075.1"/>
    </source>
</evidence>
<evidence type="ECO:0000313" key="11">
    <source>
        <dbReference type="Proteomes" id="UP000663864"/>
    </source>
</evidence>
<sequence length="501" mass="56864">MSNIYIQEPATRGKVVLDTTVGDIEIELFSKECPLACRNFLQLCMDGYYDGTVFYRVVPNFIAQGGDPTGTGEGGESATGAFFPDEFHTRLRFNRRGLVGMVNHGPNTNASEFFFTLGSAPELDKKNTLFGKVVGNTLFNMLKLGEGEIIGETPVHKHKIIKAEIISNPFDNMVSHPRAKPQMIDDDETNKKSKETVHSKAIKNYGLLSFGNEAEEDEEEITKISMTFKQKGTGKSAHDLTDDSTLSKNTVLLVEYNEESDEELPIEKQNFKLKEKSDGDFDKEELDRVRQKFNEKRLSKQDKKKAIQLNIDDDDDDDNQEDISSSKSNENIKFEIERLKKELKQSKKSSIPSKSSEDIVQEETEPAPSPIQPVTANMSVLMDELMAGTRRNKKKNQSNDSNSREYQTLNLLEKFRTKLHAANNEPTNELVNETKLEQIANKVPDQILQHTFVSEQLLDNVQDIYTNADLLTVYDPRNPMTKRRRDESSMLLHQKKHKGRS</sequence>
<gene>
    <name evidence="10" type="ORF">JBS370_LOCUS6631</name>
    <name evidence="9" type="ORF">ZHD862_LOCUS8016</name>
</gene>
<dbReference type="EMBL" id="CAJOBD010000372">
    <property type="protein sequence ID" value="CAF3656075.1"/>
    <property type="molecule type" value="Genomic_DNA"/>
</dbReference>
<evidence type="ECO:0000313" key="9">
    <source>
        <dbReference type="EMBL" id="CAF0913549.1"/>
    </source>
</evidence>
<feature type="region of interest" description="Disordered" evidence="7">
    <location>
        <begin position="297"/>
        <end position="330"/>
    </location>
</feature>
<dbReference type="Gene3D" id="2.40.100.10">
    <property type="entry name" value="Cyclophilin-like"/>
    <property type="match status" value="1"/>
</dbReference>
<dbReference type="PANTHER" id="PTHR45625:SF6">
    <property type="entry name" value="SPLICEOSOME-ASSOCIATED PROTEIN CWC27 HOMOLOG"/>
    <property type="match status" value="1"/>
</dbReference>
<dbReference type="PANTHER" id="PTHR45625">
    <property type="entry name" value="PEPTIDYL-PROLYL CIS-TRANS ISOMERASE-RELATED"/>
    <property type="match status" value="1"/>
</dbReference>
<comment type="caution">
    <text evidence="9">The sequence shown here is derived from an EMBL/GenBank/DDBJ whole genome shotgun (WGS) entry which is preliminary data.</text>
</comment>
<comment type="subcellular location">
    <subcellularLocation>
        <location evidence="1">Nucleus</location>
    </subcellularLocation>
</comment>
<feature type="domain" description="PPIase cyclophilin-type" evidence="8">
    <location>
        <begin position="18"/>
        <end position="174"/>
    </location>
</feature>
<evidence type="ECO:0000256" key="5">
    <source>
        <dbReference type="ARBA" id="ARBA00042090"/>
    </source>
</evidence>
<evidence type="ECO:0000256" key="1">
    <source>
        <dbReference type="ARBA" id="ARBA00004123"/>
    </source>
</evidence>
<dbReference type="InterPro" id="IPR029000">
    <property type="entry name" value="Cyclophilin-like_dom_sf"/>
</dbReference>
<dbReference type="PROSITE" id="PS50072">
    <property type="entry name" value="CSA_PPIASE_2"/>
    <property type="match status" value="1"/>
</dbReference>
<dbReference type="GO" id="GO:0003755">
    <property type="term" value="F:peptidyl-prolyl cis-trans isomerase activity"/>
    <property type="evidence" value="ECO:0007669"/>
    <property type="project" value="InterPro"/>
</dbReference>
<evidence type="ECO:0000256" key="4">
    <source>
        <dbReference type="ARBA" id="ARBA00040027"/>
    </source>
</evidence>
<dbReference type="SUPFAM" id="SSF50891">
    <property type="entry name" value="Cyclophilin-like"/>
    <property type="match status" value="1"/>
</dbReference>
<dbReference type="EMBL" id="CAJNOT010000252">
    <property type="protein sequence ID" value="CAF0913549.1"/>
    <property type="molecule type" value="Genomic_DNA"/>
</dbReference>
<evidence type="ECO:0000259" key="8">
    <source>
        <dbReference type="PROSITE" id="PS50072"/>
    </source>
</evidence>
<dbReference type="Pfam" id="PF00160">
    <property type="entry name" value="Pro_isomerase"/>
    <property type="match status" value="1"/>
</dbReference>
<evidence type="ECO:0000256" key="7">
    <source>
        <dbReference type="SAM" id="MobiDB-lite"/>
    </source>
</evidence>
<dbReference type="CDD" id="cd01925">
    <property type="entry name" value="cyclophilin_CeCYP16-like"/>
    <property type="match status" value="1"/>
</dbReference>
<comment type="subunit">
    <text evidence="6">Part of the activated spliceosome B/catalytic step 1 spliceosome, one of the forms of the spliceosome which has a well-formed active site but still cannot catalyze the branching reaction and is composed at least of 52 proteins, the U2, U5 and U6 snRNAs and the pre-mRNA. Recruited during early steps of activated spliceosome B maturation, it is probably one of the first proteins released from this complex as he matures to the spliceosome C complex. Component of the minor spliceosome, which splices U12-type introns.</text>
</comment>
<dbReference type="GO" id="GO:0071013">
    <property type="term" value="C:catalytic step 2 spliceosome"/>
    <property type="evidence" value="ECO:0007669"/>
    <property type="project" value="TreeGrafter"/>
</dbReference>
<feature type="region of interest" description="Disordered" evidence="7">
    <location>
        <begin position="478"/>
        <end position="501"/>
    </location>
</feature>
<dbReference type="AlphaFoldDB" id="A0A814ADK6"/>